<accession>A0AAU8G6K7</accession>
<sequence>MRRRHEPTGTTPVPARLRTFPGRTIDDWYPWHVERHAFYRENPDAWPNMVDFLCESYDARDSVMPKLRKTR</sequence>
<dbReference type="RefSeq" id="WP_353708969.1">
    <property type="nucleotide sequence ID" value="NZ_CP159290.1"/>
</dbReference>
<proteinExistence type="predicted"/>
<dbReference type="AlphaFoldDB" id="A0AAU8G6K7"/>
<gene>
    <name evidence="1" type="ORF">ABRQ22_06605</name>
</gene>
<dbReference type="EMBL" id="CP159290">
    <property type="protein sequence ID" value="XCH31351.1"/>
    <property type="molecule type" value="Genomic_DNA"/>
</dbReference>
<evidence type="ECO:0000313" key="1">
    <source>
        <dbReference type="EMBL" id="XCH31351.1"/>
    </source>
</evidence>
<protein>
    <submittedName>
        <fullName evidence="1">Uncharacterized protein</fullName>
    </submittedName>
</protein>
<organism evidence="1">
    <name type="scientific">Cellulosimicrobium sp. ES-005</name>
    <dbReference type="NCBI Taxonomy" id="3163031"/>
    <lineage>
        <taxon>Bacteria</taxon>
        <taxon>Bacillati</taxon>
        <taxon>Actinomycetota</taxon>
        <taxon>Actinomycetes</taxon>
        <taxon>Micrococcales</taxon>
        <taxon>Promicromonosporaceae</taxon>
        <taxon>Cellulosimicrobium</taxon>
    </lineage>
</organism>
<name>A0AAU8G6K7_9MICO</name>
<reference evidence="1" key="1">
    <citation type="submission" date="2024-06" db="EMBL/GenBank/DDBJ databases">
        <title>Complete genome sequence of the cellulolytic actinobacterium, Cellulosimicrobium ES-005.</title>
        <authorList>
            <person name="Matthews C.T."/>
            <person name="Underwood K.D."/>
            <person name="Ghanchi K.M."/>
            <person name="Fields S.D."/>
            <person name="Gardner S.G."/>
        </authorList>
    </citation>
    <scope>NUCLEOTIDE SEQUENCE</scope>
    <source>
        <strain evidence="1">ES-005</strain>
    </source>
</reference>